<reference evidence="1 2" key="1">
    <citation type="submission" date="2009-11" db="EMBL/GenBank/DDBJ databases">
        <title>Annotation of Allomyces macrogynus ATCC 38327.</title>
        <authorList>
            <consortium name="The Broad Institute Genome Sequencing Platform"/>
            <person name="Russ C."/>
            <person name="Cuomo C."/>
            <person name="Burger G."/>
            <person name="Gray M.W."/>
            <person name="Holland P.W.H."/>
            <person name="King N."/>
            <person name="Lang F.B.F."/>
            <person name="Roger A.J."/>
            <person name="Ruiz-Trillo I."/>
            <person name="Young S.K."/>
            <person name="Zeng Q."/>
            <person name="Gargeya S."/>
            <person name="Fitzgerald M."/>
            <person name="Haas B."/>
            <person name="Abouelleil A."/>
            <person name="Alvarado L."/>
            <person name="Arachchi H.M."/>
            <person name="Berlin A."/>
            <person name="Chapman S.B."/>
            <person name="Gearin G."/>
            <person name="Goldberg J."/>
            <person name="Griggs A."/>
            <person name="Gujja S."/>
            <person name="Hansen M."/>
            <person name="Heiman D."/>
            <person name="Howarth C."/>
            <person name="Larimer J."/>
            <person name="Lui A."/>
            <person name="MacDonald P.J.P."/>
            <person name="McCowen C."/>
            <person name="Montmayeur A."/>
            <person name="Murphy C."/>
            <person name="Neiman D."/>
            <person name="Pearson M."/>
            <person name="Priest M."/>
            <person name="Roberts A."/>
            <person name="Saif S."/>
            <person name="Shea T."/>
            <person name="Sisk P."/>
            <person name="Stolte C."/>
            <person name="Sykes S."/>
            <person name="Wortman J."/>
            <person name="Nusbaum C."/>
            <person name="Birren B."/>
        </authorList>
    </citation>
    <scope>NUCLEOTIDE SEQUENCE [LARGE SCALE GENOMIC DNA]</scope>
    <source>
        <strain evidence="1 2">ATCC 38327</strain>
    </source>
</reference>
<proteinExistence type="predicted"/>
<dbReference type="EMBL" id="GG745359">
    <property type="protein sequence ID" value="KNE69009.1"/>
    <property type="molecule type" value="Genomic_DNA"/>
</dbReference>
<evidence type="ECO:0000313" key="2">
    <source>
        <dbReference type="Proteomes" id="UP000054350"/>
    </source>
</evidence>
<sequence>MRSAWAWKRAFQQCFSGAADAPLALGASWPLEYRRRVAYLRQTVEATAVFFVHAPRGPRLDRMVVDDAQNVYLAYGVSGTVVKV</sequence>
<dbReference type="Proteomes" id="UP000054350">
    <property type="component" value="Unassembled WGS sequence"/>
</dbReference>
<dbReference type="VEuPathDB" id="FungiDB:AMAG_19943"/>
<evidence type="ECO:0000313" key="1">
    <source>
        <dbReference type="EMBL" id="KNE69009.1"/>
    </source>
</evidence>
<organism evidence="1 2">
    <name type="scientific">Allomyces macrogynus (strain ATCC 38327)</name>
    <name type="common">Allomyces javanicus var. macrogynus</name>
    <dbReference type="NCBI Taxonomy" id="578462"/>
    <lineage>
        <taxon>Eukaryota</taxon>
        <taxon>Fungi</taxon>
        <taxon>Fungi incertae sedis</taxon>
        <taxon>Blastocladiomycota</taxon>
        <taxon>Blastocladiomycetes</taxon>
        <taxon>Blastocladiales</taxon>
        <taxon>Blastocladiaceae</taxon>
        <taxon>Allomyces</taxon>
    </lineage>
</organism>
<accession>A0A0L0T365</accession>
<keyword evidence="2" id="KW-1185">Reference proteome</keyword>
<protein>
    <submittedName>
        <fullName evidence="1">Uncharacterized protein</fullName>
    </submittedName>
</protein>
<dbReference type="AlphaFoldDB" id="A0A0L0T365"/>
<name>A0A0L0T365_ALLM3</name>
<gene>
    <name evidence="1" type="ORF">AMAG_19943</name>
</gene>
<reference evidence="2" key="2">
    <citation type="submission" date="2009-11" db="EMBL/GenBank/DDBJ databases">
        <title>The Genome Sequence of Allomyces macrogynus strain ATCC 38327.</title>
        <authorList>
            <consortium name="The Broad Institute Genome Sequencing Platform"/>
            <person name="Russ C."/>
            <person name="Cuomo C."/>
            <person name="Shea T."/>
            <person name="Young S.K."/>
            <person name="Zeng Q."/>
            <person name="Koehrsen M."/>
            <person name="Haas B."/>
            <person name="Borodovsky M."/>
            <person name="Guigo R."/>
            <person name="Alvarado L."/>
            <person name="Berlin A."/>
            <person name="Borenstein D."/>
            <person name="Chen Z."/>
            <person name="Engels R."/>
            <person name="Freedman E."/>
            <person name="Gellesch M."/>
            <person name="Goldberg J."/>
            <person name="Griggs A."/>
            <person name="Gujja S."/>
            <person name="Heiman D."/>
            <person name="Hepburn T."/>
            <person name="Howarth C."/>
            <person name="Jen D."/>
            <person name="Larson L."/>
            <person name="Lewis B."/>
            <person name="Mehta T."/>
            <person name="Park D."/>
            <person name="Pearson M."/>
            <person name="Roberts A."/>
            <person name="Saif S."/>
            <person name="Shenoy N."/>
            <person name="Sisk P."/>
            <person name="Stolte C."/>
            <person name="Sykes S."/>
            <person name="Walk T."/>
            <person name="White J."/>
            <person name="Yandava C."/>
            <person name="Burger G."/>
            <person name="Gray M.W."/>
            <person name="Holland P.W.H."/>
            <person name="King N."/>
            <person name="Lang F.B.F."/>
            <person name="Roger A.J."/>
            <person name="Ruiz-Trillo I."/>
            <person name="Lander E."/>
            <person name="Nusbaum C."/>
        </authorList>
    </citation>
    <scope>NUCLEOTIDE SEQUENCE [LARGE SCALE GENOMIC DNA]</scope>
    <source>
        <strain evidence="2">ATCC 38327</strain>
    </source>
</reference>